<dbReference type="PANTHER" id="PTHR21860:SF2">
    <property type="entry name" value="GENERAL TRANSCRIPTION FACTOR 3C POLYPEPTIDE 6"/>
    <property type="match status" value="1"/>
</dbReference>
<dbReference type="PANTHER" id="PTHR21860">
    <property type="entry name" value="TRANSCRIPTION INITIATION FACTOR IIIC TFIIIC , POLYPEPTIDE 6-RELATED"/>
    <property type="match status" value="1"/>
</dbReference>
<feature type="region of interest" description="Disordered" evidence="1">
    <location>
        <begin position="84"/>
        <end position="110"/>
    </location>
</feature>
<reference evidence="3" key="2">
    <citation type="submission" date="2020-07" db="EMBL/GenBank/DDBJ databases">
        <authorList>
            <person name="Vera ALvarez R."/>
            <person name="Arias-Moreno D.M."/>
            <person name="Jimenez-Jacinto V."/>
            <person name="Jimenez-Bremont J.F."/>
            <person name="Swaminathan K."/>
            <person name="Moose S.P."/>
            <person name="Guerrero-Gonzalez M.L."/>
            <person name="Marino-Ramirez L."/>
            <person name="Landsman D."/>
            <person name="Rodriguez-Kessler M."/>
            <person name="Delgado-Sanchez P."/>
        </authorList>
    </citation>
    <scope>NUCLEOTIDE SEQUENCE</scope>
    <source>
        <tissue evidence="3">Cladode</tissue>
    </source>
</reference>
<protein>
    <recommendedName>
        <fullName evidence="2">Transcription factor TFIIIC triple barrel domain-containing protein</fullName>
    </recommendedName>
</protein>
<evidence type="ECO:0000313" key="3">
    <source>
        <dbReference type="EMBL" id="MBA4619207.1"/>
    </source>
</evidence>
<sequence length="150" mass="16586">METYTTNSNQKLEKEEYVLLDLDAVCGQVDIPPDEPYVLSMVKMQGLDTLNPILSIGNNLKLIGEYEETIGTCLIFSENEMPPSVCEGSGSSEANISKGTLETDHKQNPSKLIKPVTSLQKILKFRLLPEVDEQDLRGKPPGAPSQKEHL</sequence>
<evidence type="ECO:0000259" key="2">
    <source>
        <dbReference type="Pfam" id="PF10419"/>
    </source>
</evidence>
<dbReference type="InterPro" id="IPR019481">
    <property type="entry name" value="TFIIIC_triple_barrel"/>
</dbReference>
<dbReference type="FunFam" id="2.60.40.4370:FF:000002">
    <property type="entry name" value="Transcription factor TFIIIC, tau55-related protein"/>
    <property type="match status" value="1"/>
</dbReference>
<dbReference type="GO" id="GO:0006383">
    <property type="term" value="P:transcription by RNA polymerase III"/>
    <property type="evidence" value="ECO:0007669"/>
    <property type="project" value="InterPro"/>
</dbReference>
<dbReference type="GO" id="GO:0000127">
    <property type="term" value="C:transcription factor TFIIIC complex"/>
    <property type="evidence" value="ECO:0007669"/>
    <property type="project" value="TreeGrafter"/>
</dbReference>
<organism evidence="3">
    <name type="scientific">Opuntia streptacantha</name>
    <name type="common">Prickly pear cactus</name>
    <name type="synonym">Opuntia cardona</name>
    <dbReference type="NCBI Taxonomy" id="393608"/>
    <lineage>
        <taxon>Eukaryota</taxon>
        <taxon>Viridiplantae</taxon>
        <taxon>Streptophyta</taxon>
        <taxon>Embryophyta</taxon>
        <taxon>Tracheophyta</taxon>
        <taxon>Spermatophyta</taxon>
        <taxon>Magnoliopsida</taxon>
        <taxon>eudicotyledons</taxon>
        <taxon>Gunneridae</taxon>
        <taxon>Pentapetalae</taxon>
        <taxon>Caryophyllales</taxon>
        <taxon>Cactineae</taxon>
        <taxon>Cactaceae</taxon>
        <taxon>Opuntioideae</taxon>
        <taxon>Opuntia</taxon>
    </lineage>
</organism>
<feature type="compositionally biased region" description="Polar residues" evidence="1">
    <location>
        <begin position="89"/>
        <end position="100"/>
    </location>
</feature>
<dbReference type="EMBL" id="GISG01024148">
    <property type="protein sequence ID" value="MBA4619207.1"/>
    <property type="molecule type" value="Transcribed_RNA"/>
</dbReference>
<feature type="domain" description="Transcription factor TFIIIC triple barrel" evidence="2">
    <location>
        <begin position="13"/>
        <end position="126"/>
    </location>
</feature>
<reference evidence="3" key="1">
    <citation type="journal article" date="2013" name="J. Plant Res.">
        <title>Effect of fungi and light on seed germination of three Opuntia species from semiarid lands of central Mexico.</title>
        <authorList>
            <person name="Delgado-Sanchez P."/>
            <person name="Jimenez-Bremont J.F."/>
            <person name="Guerrero-Gonzalez Mde L."/>
            <person name="Flores J."/>
        </authorList>
    </citation>
    <scope>NUCLEOTIDE SEQUENCE</scope>
    <source>
        <tissue evidence="3">Cladode</tissue>
    </source>
</reference>
<accession>A0A7C9CKN1</accession>
<dbReference type="InterPro" id="IPR042771">
    <property type="entry name" value="GTF3C6-like"/>
</dbReference>
<dbReference type="Pfam" id="PF10419">
    <property type="entry name" value="TFIIIC_sub6"/>
    <property type="match status" value="1"/>
</dbReference>
<evidence type="ECO:0000256" key="1">
    <source>
        <dbReference type="SAM" id="MobiDB-lite"/>
    </source>
</evidence>
<dbReference type="Gene3D" id="2.60.40.4370">
    <property type="match status" value="1"/>
</dbReference>
<dbReference type="AlphaFoldDB" id="A0A7C9CKN1"/>
<proteinExistence type="predicted"/>
<name>A0A7C9CKN1_OPUST</name>